<dbReference type="Proteomes" id="UP000546126">
    <property type="component" value="Unassembled WGS sequence"/>
</dbReference>
<evidence type="ECO:0000256" key="8">
    <source>
        <dbReference type="SAM" id="Phobius"/>
    </source>
</evidence>
<dbReference type="RefSeq" id="WP_175604472.1">
    <property type="nucleotide sequence ID" value="NZ_JABWGO010000010.1"/>
</dbReference>
<comment type="caution">
    <text evidence="10">The sequence shown here is derived from an EMBL/GenBank/DDBJ whole genome shotgun (WGS) entry which is preliminary data.</text>
</comment>
<evidence type="ECO:0000256" key="7">
    <source>
        <dbReference type="PROSITE-ProRule" id="PRU10141"/>
    </source>
</evidence>
<evidence type="ECO:0000259" key="9">
    <source>
        <dbReference type="PROSITE" id="PS50011"/>
    </source>
</evidence>
<dbReference type="SMART" id="SM00220">
    <property type="entry name" value="S_TKc"/>
    <property type="match status" value="1"/>
</dbReference>
<evidence type="ECO:0000256" key="3">
    <source>
        <dbReference type="ARBA" id="ARBA00022679"/>
    </source>
</evidence>
<evidence type="ECO:0000256" key="4">
    <source>
        <dbReference type="ARBA" id="ARBA00022741"/>
    </source>
</evidence>
<dbReference type="InterPro" id="IPR000719">
    <property type="entry name" value="Prot_kinase_dom"/>
</dbReference>
<proteinExistence type="predicted"/>
<organism evidence="10 11">
    <name type="scientific">Nonomuraea rhodomycinica</name>
    <dbReference type="NCBI Taxonomy" id="1712872"/>
    <lineage>
        <taxon>Bacteria</taxon>
        <taxon>Bacillati</taxon>
        <taxon>Actinomycetota</taxon>
        <taxon>Actinomycetes</taxon>
        <taxon>Streptosporangiales</taxon>
        <taxon>Streptosporangiaceae</taxon>
        <taxon>Nonomuraea</taxon>
    </lineage>
</organism>
<name>A0A7Y6IV63_9ACTN</name>
<dbReference type="SUPFAM" id="SSF56112">
    <property type="entry name" value="Protein kinase-like (PK-like)"/>
    <property type="match status" value="1"/>
</dbReference>
<dbReference type="Gene3D" id="3.30.200.20">
    <property type="entry name" value="Phosphorylase Kinase, domain 1"/>
    <property type="match status" value="1"/>
</dbReference>
<keyword evidence="6 7" id="KW-0067">ATP-binding</keyword>
<gene>
    <name evidence="10" type="ORF">HT134_33460</name>
</gene>
<keyword evidence="2 10" id="KW-0723">Serine/threonine-protein kinase</keyword>
<dbReference type="CDD" id="cd14014">
    <property type="entry name" value="STKc_PknB_like"/>
    <property type="match status" value="1"/>
</dbReference>
<dbReference type="PROSITE" id="PS00107">
    <property type="entry name" value="PROTEIN_KINASE_ATP"/>
    <property type="match status" value="1"/>
</dbReference>
<keyword evidence="8" id="KW-0812">Transmembrane</keyword>
<keyword evidence="3" id="KW-0808">Transferase</keyword>
<dbReference type="EMBL" id="JABWGO010000010">
    <property type="protein sequence ID" value="NUW44996.1"/>
    <property type="molecule type" value="Genomic_DNA"/>
</dbReference>
<keyword evidence="5 10" id="KW-0418">Kinase</keyword>
<reference evidence="10 11" key="1">
    <citation type="submission" date="2020-06" db="EMBL/GenBank/DDBJ databases">
        <authorList>
            <person name="Chanama M."/>
        </authorList>
    </citation>
    <scope>NUCLEOTIDE SEQUENCE [LARGE SCALE GENOMIC DNA]</scope>
    <source>
        <strain evidence="10 11">TBRC6557</strain>
    </source>
</reference>
<dbReference type="PROSITE" id="PS50011">
    <property type="entry name" value="PROTEIN_KINASE_DOM"/>
    <property type="match status" value="1"/>
</dbReference>
<dbReference type="PROSITE" id="PS00108">
    <property type="entry name" value="PROTEIN_KINASE_ST"/>
    <property type="match status" value="1"/>
</dbReference>
<feature type="transmembrane region" description="Helical" evidence="8">
    <location>
        <begin position="295"/>
        <end position="315"/>
    </location>
</feature>
<dbReference type="EC" id="2.7.11.1" evidence="1"/>
<keyword evidence="11" id="KW-1185">Reference proteome</keyword>
<evidence type="ECO:0000256" key="2">
    <source>
        <dbReference type="ARBA" id="ARBA00022527"/>
    </source>
</evidence>
<evidence type="ECO:0000256" key="6">
    <source>
        <dbReference type="ARBA" id="ARBA00022840"/>
    </source>
</evidence>
<dbReference type="GO" id="GO:0005524">
    <property type="term" value="F:ATP binding"/>
    <property type="evidence" value="ECO:0007669"/>
    <property type="project" value="UniProtKB-UniRule"/>
</dbReference>
<evidence type="ECO:0000256" key="5">
    <source>
        <dbReference type="ARBA" id="ARBA00022777"/>
    </source>
</evidence>
<accession>A0A7Y6IV63</accession>
<evidence type="ECO:0000313" key="11">
    <source>
        <dbReference type="Proteomes" id="UP000546126"/>
    </source>
</evidence>
<dbReference type="PANTHER" id="PTHR43289:SF6">
    <property type="entry name" value="SERINE_THREONINE-PROTEIN KINASE NEKL-3"/>
    <property type="match status" value="1"/>
</dbReference>
<feature type="domain" description="Protein kinase" evidence="9">
    <location>
        <begin position="15"/>
        <end position="275"/>
    </location>
</feature>
<keyword evidence="8" id="KW-0472">Membrane</keyword>
<dbReference type="PANTHER" id="PTHR43289">
    <property type="entry name" value="MITOGEN-ACTIVATED PROTEIN KINASE KINASE KINASE 20-RELATED"/>
    <property type="match status" value="1"/>
</dbReference>
<dbReference type="Pfam" id="PF00069">
    <property type="entry name" value="Pkinase"/>
    <property type="match status" value="1"/>
</dbReference>
<dbReference type="InterPro" id="IPR011009">
    <property type="entry name" value="Kinase-like_dom_sf"/>
</dbReference>
<dbReference type="InterPro" id="IPR008271">
    <property type="entry name" value="Ser/Thr_kinase_AS"/>
</dbReference>
<sequence>MSREGCAGRLVAGRYRLVSELGSGGFGQIWKARDENLRVDVAVKVVSLAQAGSDEERAERLLRAEREARHAARLRTHPNVVAVHDVVVEDGVPWMVMDLVAGRSLEQAIRADGPVPLPLAKRIAEAMLEALSAAHAAGIVHRDVKPANVLLADDGRILLADFGIAIHDADTALTRTGMVVGSVEYIAPERAEGDDGGPKSDLFSLGATLYQAVEGFSPFRRAGASASLRAVLAHRPAPPQRAGSLAPLVMRLLDKDPANRPTAEAALDLLRSDGTKTTETKPMPTSEPAKEKRSVAALLAGTFFVLTGIAVSVAVRFQNEADRADPTMPWGTLIPLVIFVWGPIQLGSGGLIGWLPRRLALGLGMITGVAFSVLAVVNITSWATLTDG</sequence>
<feature type="transmembrane region" description="Helical" evidence="8">
    <location>
        <begin position="327"/>
        <end position="347"/>
    </location>
</feature>
<evidence type="ECO:0000256" key="1">
    <source>
        <dbReference type="ARBA" id="ARBA00012513"/>
    </source>
</evidence>
<dbReference type="Gene3D" id="1.10.510.10">
    <property type="entry name" value="Transferase(Phosphotransferase) domain 1"/>
    <property type="match status" value="1"/>
</dbReference>
<dbReference type="AlphaFoldDB" id="A0A7Y6IV63"/>
<keyword evidence="4 7" id="KW-0547">Nucleotide-binding</keyword>
<protein>
    <recommendedName>
        <fullName evidence="1">non-specific serine/threonine protein kinase</fullName>
        <ecNumber evidence="1">2.7.11.1</ecNumber>
    </recommendedName>
</protein>
<feature type="binding site" evidence="7">
    <location>
        <position position="44"/>
    </location>
    <ligand>
        <name>ATP</name>
        <dbReference type="ChEBI" id="CHEBI:30616"/>
    </ligand>
</feature>
<dbReference type="GO" id="GO:0004674">
    <property type="term" value="F:protein serine/threonine kinase activity"/>
    <property type="evidence" value="ECO:0007669"/>
    <property type="project" value="UniProtKB-KW"/>
</dbReference>
<feature type="transmembrane region" description="Helical" evidence="8">
    <location>
        <begin position="359"/>
        <end position="383"/>
    </location>
</feature>
<keyword evidence="8" id="KW-1133">Transmembrane helix</keyword>
<evidence type="ECO:0000313" key="10">
    <source>
        <dbReference type="EMBL" id="NUW44996.1"/>
    </source>
</evidence>
<dbReference type="InterPro" id="IPR017441">
    <property type="entry name" value="Protein_kinase_ATP_BS"/>
</dbReference>